<evidence type="ECO:0000256" key="7">
    <source>
        <dbReference type="SAM" id="Phobius"/>
    </source>
</evidence>
<evidence type="ECO:0000313" key="10">
    <source>
        <dbReference type="Proteomes" id="UP001205311"/>
    </source>
</evidence>
<keyword evidence="5 7" id="KW-1133">Transmembrane helix</keyword>
<evidence type="ECO:0000256" key="5">
    <source>
        <dbReference type="ARBA" id="ARBA00022989"/>
    </source>
</evidence>
<evidence type="ECO:0000259" key="8">
    <source>
        <dbReference type="Pfam" id="PF00324"/>
    </source>
</evidence>
<proteinExistence type="predicted"/>
<feature type="transmembrane region" description="Helical" evidence="7">
    <location>
        <begin position="136"/>
        <end position="157"/>
    </location>
</feature>
<evidence type="ECO:0000256" key="2">
    <source>
        <dbReference type="ARBA" id="ARBA00022448"/>
    </source>
</evidence>
<dbReference type="PROSITE" id="PS00218">
    <property type="entry name" value="AMINO_ACID_PERMEASE_1"/>
    <property type="match status" value="1"/>
</dbReference>
<feature type="transmembrane region" description="Helical" evidence="7">
    <location>
        <begin position="289"/>
        <end position="313"/>
    </location>
</feature>
<comment type="caution">
    <text evidence="9">The sequence shown here is derived from an EMBL/GenBank/DDBJ whole genome shotgun (WGS) entry which is preliminary data.</text>
</comment>
<dbReference type="Proteomes" id="UP001205311">
    <property type="component" value="Unassembled WGS sequence"/>
</dbReference>
<keyword evidence="2" id="KW-0813">Transport</keyword>
<feature type="transmembrane region" description="Helical" evidence="7">
    <location>
        <begin position="169"/>
        <end position="189"/>
    </location>
</feature>
<dbReference type="InterPro" id="IPR004841">
    <property type="entry name" value="AA-permease/SLC12A_dom"/>
</dbReference>
<comment type="subcellular location">
    <subcellularLocation>
        <location evidence="1">Membrane</location>
        <topology evidence="1">Multi-pass membrane protein</topology>
    </subcellularLocation>
</comment>
<protein>
    <submittedName>
        <fullName evidence="9">L-asparagine transporter</fullName>
    </submittedName>
</protein>
<evidence type="ECO:0000256" key="4">
    <source>
        <dbReference type="ARBA" id="ARBA00022970"/>
    </source>
</evidence>
<keyword evidence="6 7" id="KW-0472">Membrane</keyword>
<evidence type="ECO:0000313" key="9">
    <source>
        <dbReference type="EMBL" id="MCP2257716.1"/>
    </source>
</evidence>
<keyword evidence="4" id="KW-0029">Amino-acid transport</keyword>
<evidence type="ECO:0000256" key="6">
    <source>
        <dbReference type="ARBA" id="ARBA00023136"/>
    </source>
</evidence>
<keyword evidence="3 7" id="KW-0812">Transmembrane</keyword>
<feature type="transmembrane region" description="Helical" evidence="7">
    <location>
        <begin position="251"/>
        <end position="269"/>
    </location>
</feature>
<feature type="transmembrane region" description="Helical" evidence="7">
    <location>
        <begin position="209"/>
        <end position="230"/>
    </location>
</feature>
<feature type="domain" description="Amino acid permease/ SLC12A" evidence="8">
    <location>
        <begin position="28"/>
        <end position="461"/>
    </location>
</feature>
<feature type="transmembrane region" description="Helical" evidence="7">
    <location>
        <begin position="374"/>
        <end position="397"/>
    </location>
</feature>
<keyword evidence="10" id="KW-1185">Reference proteome</keyword>
<dbReference type="RefSeq" id="WP_253668666.1">
    <property type="nucleotide sequence ID" value="NZ_JAMTCP010000005.1"/>
</dbReference>
<dbReference type="PIRSF" id="PIRSF006060">
    <property type="entry name" value="AA_transporter"/>
    <property type="match status" value="1"/>
</dbReference>
<feature type="transmembrane region" description="Helical" evidence="7">
    <location>
        <begin position="442"/>
        <end position="461"/>
    </location>
</feature>
<sequence length="484" mass="50712">MTGDAPAPAEHAPPGRAGLRRELTGRQVGMIAIGGAIGTGLFLGSGLAISLAGPSVIVAYVVAAMAALVVAYTLAEMTVVHPEAGGFGAIAHRYLGPAAGFVQRWIYWTAQVVNVGSEVVAAGLYVRFWWPQLPLWLPVVVFSVVMLAVNAVSVRFFGEFEYWFAMIKVVTIVVFVLIGVLAVTVGLPGRPATGLSALTEHGGFAPNGMSGVWLALTVVTFSYLGTEAVAVTAAESRNPARDLPRAARRMVLRLALFYVLGMAVVVSVVPWREAASSEGLQSSPFVRLFAAAGVPAAAGLMNFVVLTAALSAMNTNLYVTARMAHSLAQDGYAPRWMGRVNRQGVPRNALALSATGLVLAAVVSVAAPESAFPVMLGIALFGALVTWLIIFATHAAFRRHRARAGLPASPIRLPGAPVTTALAALFVLAVLVTTAFTEQFSVAWKAGLPYLALLGLAYVVVRRLRKSPTAPTATSTTTGTNAQR</sequence>
<name>A0ABT1HQC2_STRSD</name>
<reference evidence="9 10" key="1">
    <citation type="submission" date="2022-06" db="EMBL/GenBank/DDBJ databases">
        <title>Genomic Encyclopedia of Archaeal and Bacterial Type Strains, Phase II (KMG-II): from individual species to whole genera.</title>
        <authorList>
            <person name="Goeker M."/>
        </authorList>
    </citation>
    <scope>NUCLEOTIDE SEQUENCE [LARGE SCALE GENOMIC DNA]</scope>
    <source>
        <strain evidence="9 10">DSM 40477</strain>
    </source>
</reference>
<dbReference type="EMBL" id="JAMTCP010000005">
    <property type="protein sequence ID" value="MCP2257716.1"/>
    <property type="molecule type" value="Genomic_DNA"/>
</dbReference>
<dbReference type="Gene3D" id="1.20.1740.10">
    <property type="entry name" value="Amino acid/polyamine transporter I"/>
    <property type="match status" value="1"/>
</dbReference>
<dbReference type="InterPro" id="IPR004840">
    <property type="entry name" value="Amino_acid_permease_CS"/>
</dbReference>
<dbReference type="Pfam" id="PF00324">
    <property type="entry name" value="AA_permease"/>
    <property type="match status" value="1"/>
</dbReference>
<feature type="transmembrane region" description="Helical" evidence="7">
    <location>
        <begin position="349"/>
        <end position="368"/>
    </location>
</feature>
<feature type="transmembrane region" description="Helical" evidence="7">
    <location>
        <begin position="57"/>
        <end position="75"/>
    </location>
</feature>
<accession>A0ABT1HQC2</accession>
<feature type="transmembrane region" description="Helical" evidence="7">
    <location>
        <begin position="28"/>
        <end position="51"/>
    </location>
</feature>
<gene>
    <name evidence="9" type="ORF">LX15_001402</name>
</gene>
<dbReference type="PANTHER" id="PTHR43495">
    <property type="entry name" value="GABA PERMEASE"/>
    <property type="match status" value="1"/>
</dbReference>
<evidence type="ECO:0000256" key="3">
    <source>
        <dbReference type="ARBA" id="ARBA00022692"/>
    </source>
</evidence>
<organism evidence="9 10">
    <name type="scientific">Streptoalloteichus tenebrarius (strain ATCC 17920 / DSM 40477 / JCM 4838 / CBS 697.72 / NBRC 16177 / NCIMB 11028 / NRRL B-12390 / A12253. 1 / ISP 5477)</name>
    <name type="common">Streptomyces tenebrarius</name>
    <dbReference type="NCBI Taxonomy" id="1933"/>
    <lineage>
        <taxon>Bacteria</taxon>
        <taxon>Bacillati</taxon>
        <taxon>Actinomycetota</taxon>
        <taxon>Actinomycetes</taxon>
        <taxon>Pseudonocardiales</taxon>
        <taxon>Pseudonocardiaceae</taxon>
        <taxon>Streptoalloteichus</taxon>
    </lineage>
</organism>
<evidence type="ECO:0000256" key="1">
    <source>
        <dbReference type="ARBA" id="ARBA00004141"/>
    </source>
</evidence>
<dbReference type="PANTHER" id="PTHR43495:SF5">
    <property type="entry name" value="GAMMA-AMINOBUTYRIC ACID PERMEASE"/>
    <property type="match status" value="1"/>
</dbReference>
<feature type="transmembrane region" description="Helical" evidence="7">
    <location>
        <begin position="418"/>
        <end position="436"/>
    </location>
</feature>